<dbReference type="AlphaFoldDB" id="A0A5J9UCF4"/>
<organism evidence="2 3">
    <name type="scientific">Eragrostis curvula</name>
    <name type="common">weeping love grass</name>
    <dbReference type="NCBI Taxonomy" id="38414"/>
    <lineage>
        <taxon>Eukaryota</taxon>
        <taxon>Viridiplantae</taxon>
        <taxon>Streptophyta</taxon>
        <taxon>Embryophyta</taxon>
        <taxon>Tracheophyta</taxon>
        <taxon>Spermatophyta</taxon>
        <taxon>Magnoliopsida</taxon>
        <taxon>Liliopsida</taxon>
        <taxon>Poales</taxon>
        <taxon>Poaceae</taxon>
        <taxon>PACMAD clade</taxon>
        <taxon>Chloridoideae</taxon>
        <taxon>Eragrostideae</taxon>
        <taxon>Eragrostidinae</taxon>
        <taxon>Eragrostis</taxon>
    </lineage>
</organism>
<gene>
    <name evidence="2" type="ORF">EJB05_30993</name>
</gene>
<feature type="transmembrane region" description="Helical" evidence="1">
    <location>
        <begin position="46"/>
        <end position="68"/>
    </location>
</feature>
<feature type="transmembrane region" description="Helical" evidence="1">
    <location>
        <begin position="117"/>
        <end position="139"/>
    </location>
</feature>
<keyword evidence="3" id="KW-1185">Reference proteome</keyword>
<dbReference type="Gramene" id="TVU21363">
    <property type="protein sequence ID" value="TVU21363"/>
    <property type="gene ID" value="EJB05_30993"/>
</dbReference>
<keyword evidence="1" id="KW-0812">Transmembrane</keyword>
<protein>
    <submittedName>
        <fullName evidence="2">Uncharacterized protein</fullName>
    </submittedName>
</protein>
<dbReference type="EMBL" id="RWGY01000026">
    <property type="protein sequence ID" value="TVU21363.1"/>
    <property type="molecule type" value="Genomic_DNA"/>
</dbReference>
<feature type="non-terminal residue" evidence="2">
    <location>
        <position position="1"/>
    </location>
</feature>
<keyword evidence="1" id="KW-1133">Transmembrane helix</keyword>
<dbReference type="Proteomes" id="UP000324897">
    <property type="component" value="Unassembled WGS sequence"/>
</dbReference>
<evidence type="ECO:0000256" key="1">
    <source>
        <dbReference type="SAM" id="Phobius"/>
    </source>
</evidence>
<reference evidence="2 3" key="1">
    <citation type="journal article" date="2019" name="Sci. Rep.">
        <title>A high-quality genome of Eragrostis curvula grass provides insights into Poaceae evolution and supports new strategies to enhance forage quality.</title>
        <authorList>
            <person name="Carballo J."/>
            <person name="Santos B.A.C.M."/>
            <person name="Zappacosta D."/>
            <person name="Garbus I."/>
            <person name="Selva J.P."/>
            <person name="Gallo C.A."/>
            <person name="Diaz A."/>
            <person name="Albertini E."/>
            <person name="Caccamo M."/>
            <person name="Echenique V."/>
        </authorList>
    </citation>
    <scope>NUCLEOTIDE SEQUENCE [LARGE SCALE GENOMIC DNA]</scope>
    <source>
        <strain evidence="3">cv. Victoria</strain>
        <tissue evidence="2">Leaf</tissue>
    </source>
</reference>
<evidence type="ECO:0000313" key="3">
    <source>
        <dbReference type="Proteomes" id="UP000324897"/>
    </source>
</evidence>
<accession>A0A5J9UCF4</accession>
<keyword evidence="1" id="KW-0472">Membrane</keyword>
<comment type="caution">
    <text evidence="2">The sequence shown here is derived from an EMBL/GenBank/DDBJ whole genome shotgun (WGS) entry which is preliminary data.</text>
</comment>
<proteinExistence type="predicted"/>
<name>A0A5J9UCF4_9POAL</name>
<sequence length="188" mass="21384">MAERGVDIRRAIVSTAPRTTLLPSSRPAAIRNIVVRRDIASTVLSNLLEALIVPEIFAGLATFLNLWYGVPTSKEAAFDEHKAENVLRLWWQRSRDHVKNYRSTSSDDPYAKDCRSIHVFGTIGCLAMFSYVVVIIRAIHLHNVGTASQCAMYSTYPYFLLPGYRCVHFHPFDDNFASKERTNYIDEE</sequence>
<evidence type="ECO:0000313" key="2">
    <source>
        <dbReference type="EMBL" id="TVU21363.1"/>
    </source>
</evidence>